<accession>A0A918TSD1</accession>
<keyword evidence="1" id="KW-0175">Coiled coil</keyword>
<evidence type="ECO:0000256" key="1">
    <source>
        <dbReference type="SAM" id="Coils"/>
    </source>
</evidence>
<dbReference type="AlphaFoldDB" id="A0A918TSD1"/>
<dbReference type="EMBL" id="BMXI01000014">
    <property type="protein sequence ID" value="GHC61154.1"/>
    <property type="molecule type" value="Genomic_DNA"/>
</dbReference>
<keyword evidence="4" id="KW-1185">Reference proteome</keyword>
<organism evidence="3 4">
    <name type="scientific">Roseibacillus persicicus</name>
    <dbReference type="NCBI Taxonomy" id="454148"/>
    <lineage>
        <taxon>Bacteria</taxon>
        <taxon>Pseudomonadati</taxon>
        <taxon>Verrucomicrobiota</taxon>
        <taxon>Verrucomicrobiia</taxon>
        <taxon>Verrucomicrobiales</taxon>
        <taxon>Verrucomicrobiaceae</taxon>
        <taxon>Roseibacillus</taxon>
    </lineage>
</organism>
<reference evidence="3" key="1">
    <citation type="journal article" date="2014" name="Int. J. Syst. Evol. Microbiol.">
        <title>Complete genome sequence of Corynebacterium casei LMG S-19264T (=DSM 44701T), isolated from a smear-ripened cheese.</title>
        <authorList>
            <consortium name="US DOE Joint Genome Institute (JGI-PGF)"/>
            <person name="Walter F."/>
            <person name="Albersmeier A."/>
            <person name="Kalinowski J."/>
            <person name="Ruckert C."/>
        </authorList>
    </citation>
    <scope>NUCLEOTIDE SEQUENCE</scope>
    <source>
        <strain evidence="3">KCTC 12988</strain>
    </source>
</reference>
<proteinExistence type="predicted"/>
<protein>
    <submittedName>
        <fullName evidence="3">Uncharacterized protein</fullName>
    </submittedName>
</protein>
<dbReference type="RefSeq" id="WP_189571722.1">
    <property type="nucleotide sequence ID" value="NZ_BMXI01000014.1"/>
</dbReference>
<name>A0A918TSD1_9BACT</name>
<sequence>MNRKLIAIIVAALAIVVGLFVLQSRRPAEASNEELATKSDFSTSDSLPGFKSRRDKSERVIDPAELEPLHPPIIKETVVLEEGQRFEDLSDEERAKIEEQQREIATLIARNNQEKFEVQVADLVKGLELDAAQENELRSYFEGIQARIAGGDLQAYGDLEKVLNSDGLEEILRGVLTSEQLEVHQATADRLREQRAEQTAAVEFEQVTSLLSLTESQKTAVKDILRENALQQGGTGEGAGMPDVASQAALGENLLNEIQSAGPNANPLAIMMQQRLAAAREQQLKPFEGVLSAEQLDLYRQSLEVRDADLSRFQNSLNAFSANQGGAQ</sequence>
<gene>
    <name evidence="3" type="ORF">GCM10007100_30540</name>
</gene>
<comment type="caution">
    <text evidence="3">The sequence shown here is derived from an EMBL/GenBank/DDBJ whole genome shotgun (WGS) entry which is preliminary data.</text>
</comment>
<evidence type="ECO:0000313" key="3">
    <source>
        <dbReference type="EMBL" id="GHC61154.1"/>
    </source>
</evidence>
<reference evidence="3" key="2">
    <citation type="submission" date="2020-09" db="EMBL/GenBank/DDBJ databases">
        <authorList>
            <person name="Sun Q."/>
            <person name="Kim S."/>
        </authorList>
    </citation>
    <scope>NUCLEOTIDE SEQUENCE</scope>
    <source>
        <strain evidence="3">KCTC 12988</strain>
    </source>
</reference>
<feature type="coiled-coil region" evidence="1">
    <location>
        <begin position="90"/>
        <end position="117"/>
    </location>
</feature>
<feature type="region of interest" description="Disordered" evidence="2">
    <location>
        <begin position="31"/>
        <end position="57"/>
    </location>
</feature>
<evidence type="ECO:0000256" key="2">
    <source>
        <dbReference type="SAM" id="MobiDB-lite"/>
    </source>
</evidence>
<dbReference type="Proteomes" id="UP000644507">
    <property type="component" value="Unassembled WGS sequence"/>
</dbReference>
<evidence type="ECO:0000313" key="4">
    <source>
        <dbReference type="Proteomes" id="UP000644507"/>
    </source>
</evidence>